<dbReference type="AlphaFoldDB" id="A0A1I6CZ91"/>
<keyword evidence="1" id="KW-1133">Transmembrane helix</keyword>
<reference evidence="3" key="1">
    <citation type="submission" date="2016-10" db="EMBL/GenBank/DDBJ databases">
        <authorList>
            <person name="Varghese N."/>
            <person name="Submissions S."/>
        </authorList>
    </citation>
    <scope>NUCLEOTIDE SEQUENCE [LARGE SCALE GENOMIC DNA]</scope>
    <source>
        <strain evidence="3">DSM 3669</strain>
    </source>
</reference>
<keyword evidence="1" id="KW-0812">Transmembrane</keyword>
<organism evidence="2 3">
    <name type="scientific">Desulfoscipio geothermicus DSM 3669</name>
    <dbReference type="NCBI Taxonomy" id="1121426"/>
    <lineage>
        <taxon>Bacteria</taxon>
        <taxon>Bacillati</taxon>
        <taxon>Bacillota</taxon>
        <taxon>Clostridia</taxon>
        <taxon>Eubacteriales</taxon>
        <taxon>Desulfallaceae</taxon>
        <taxon>Desulfoscipio</taxon>
    </lineage>
</organism>
<feature type="transmembrane region" description="Helical" evidence="1">
    <location>
        <begin position="6"/>
        <end position="25"/>
    </location>
</feature>
<proteinExistence type="predicted"/>
<protein>
    <submittedName>
        <fullName evidence="2">Uncharacterized protein</fullName>
    </submittedName>
</protein>
<keyword evidence="1" id="KW-0472">Membrane</keyword>
<keyword evidence="3" id="KW-1185">Reference proteome</keyword>
<sequence>MLNIKTISFLIFLAVGGALAFFYGMHIETRKKNRRQPSTDE</sequence>
<evidence type="ECO:0000256" key="1">
    <source>
        <dbReference type="SAM" id="Phobius"/>
    </source>
</evidence>
<dbReference type="EMBL" id="FOYM01000003">
    <property type="protein sequence ID" value="SFQ98383.1"/>
    <property type="molecule type" value="Genomic_DNA"/>
</dbReference>
<accession>A0A1I6CZ91</accession>
<name>A0A1I6CZ91_9FIRM</name>
<evidence type="ECO:0000313" key="3">
    <source>
        <dbReference type="Proteomes" id="UP000199584"/>
    </source>
</evidence>
<dbReference type="RefSeq" id="WP_281246349.1">
    <property type="nucleotide sequence ID" value="NZ_FOYM01000003.1"/>
</dbReference>
<gene>
    <name evidence="2" type="ORF">SAMN05660706_10391</name>
</gene>
<evidence type="ECO:0000313" key="2">
    <source>
        <dbReference type="EMBL" id="SFQ98383.1"/>
    </source>
</evidence>
<dbReference type="STRING" id="39060.SAMN05660706_10391"/>
<dbReference type="Proteomes" id="UP000199584">
    <property type="component" value="Unassembled WGS sequence"/>
</dbReference>